<dbReference type="BioCyc" id="LBIF456481:LEPBI_RS11060-MONOMER"/>
<dbReference type="AlphaFoldDB" id="B0ST99"/>
<evidence type="ECO:0008006" key="3">
    <source>
        <dbReference type="Google" id="ProtNLM"/>
    </source>
</evidence>
<evidence type="ECO:0000313" key="1">
    <source>
        <dbReference type="EMBL" id="ABZ98339.1"/>
    </source>
</evidence>
<dbReference type="OrthoDB" id="331971at2"/>
<sequence>MLKKLVQHGNSSALVIEKPILELLKIDQNSTLEVTTDGKSLIIKPIEKNLAKSLEKINKSHSKTLKKLAQ</sequence>
<proteinExistence type="predicted"/>
<dbReference type="SUPFAM" id="SSF89447">
    <property type="entry name" value="AbrB/MazE/MraZ-like"/>
    <property type="match status" value="1"/>
</dbReference>
<dbReference type="HOGENOM" id="CLU_195871_0_0_12"/>
<organism evidence="1 2">
    <name type="scientific">Leptospira biflexa serovar Patoc (strain Patoc 1 / ATCC 23582 / Paris)</name>
    <dbReference type="NCBI Taxonomy" id="456481"/>
    <lineage>
        <taxon>Bacteria</taxon>
        <taxon>Pseudomonadati</taxon>
        <taxon>Spirochaetota</taxon>
        <taxon>Spirochaetia</taxon>
        <taxon>Leptospirales</taxon>
        <taxon>Leptospiraceae</taxon>
        <taxon>Leptospira</taxon>
    </lineage>
</organism>
<reference evidence="1 2" key="1">
    <citation type="journal article" date="2008" name="PLoS ONE">
        <title>Genome sequence of the saprophyte Leptospira biflexa provides insights into the evolution of Leptospira and the pathogenesis of leptospirosis.</title>
        <authorList>
            <person name="Picardeau M."/>
            <person name="Bulach D.M."/>
            <person name="Bouchier C."/>
            <person name="Zuerner R.L."/>
            <person name="Zidane N."/>
            <person name="Wilson P.J."/>
            <person name="Creno S."/>
            <person name="Kuczek E.S."/>
            <person name="Bommezzadri S."/>
            <person name="Davis J.C."/>
            <person name="McGrath A."/>
            <person name="Johnson M.J."/>
            <person name="Boursaux-Eude C."/>
            <person name="Seemann T."/>
            <person name="Rouy Z."/>
            <person name="Coppel R.L."/>
            <person name="Rood J.I."/>
            <person name="Lajus A."/>
            <person name="Davies J.K."/>
            <person name="Medigue C."/>
            <person name="Adler B."/>
        </authorList>
    </citation>
    <scope>NUCLEOTIDE SEQUENCE [LARGE SCALE GENOMIC DNA]</scope>
    <source>
        <strain evidence="2">Patoc 1 / ATCC 23582 / Paris</strain>
    </source>
</reference>
<dbReference type="STRING" id="456481.LEPBI_I2243"/>
<dbReference type="KEGG" id="lbi:LEPBI_I2243"/>
<evidence type="ECO:0000313" key="2">
    <source>
        <dbReference type="Proteomes" id="UP000001847"/>
    </source>
</evidence>
<protein>
    <recommendedName>
        <fullName evidence="3">SpoVT-AbrB domain-containing protein</fullName>
    </recommendedName>
</protein>
<dbReference type="EMBL" id="CP000786">
    <property type="protein sequence ID" value="ABZ98339.1"/>
    <property type="molecule type" value="Genomic_DNA"/>
</dbReference>
<dbReference type="Proteomes" id="UP000001847">
    <property type="component" value="Chromosome I"/>
</dbReference>
<accession>B0ST99</accession>
<dbReference type="InterPro" id="IPR037914">
    <property type="entry name" value="SpoVT-AbrB_sf"/>
</dbReference>
<dbReference type="Gene3D" id="2.10.260.10">
    <property type="match status" value="1"/>
</dbReference>
<dbReference type="RefSeq" id="WP_012389205.1">
    <property type="nucleotide sequence ID" value="NC_010602.1"/>
</dbReference>
<keyword evidence="2" id="KW-1185">Reference proteome</keyword>
<name>B0ST99_LEPBP</name>
<gene>
    <name evidence="1" type="ordered locus">LEPBI_I2243</name>
</gene>